<dbReference type="OMA" id="GKYMTHY"/>
<dbReference type="OrthoDB" id="4007at2759"/>
<evidence type="ECO:0000256" key="1">
    <source>
        <dbReference type="ARBA" id="ARBA00006407"/>
    </source>
</evidence>
<organism evidence="3 4">
    <name type="scientific">Strongylocentrotus purpuratus</name>
    <name type="common">Purple sea urchin</name>
    <dbReference type="NCBI Taxonomy" id="7668"/>
    <lineage>
        <taxon>Eukaryota</taxon>
        <taxon>Metazoa</taxon>
        <taxon>Echinodermata</taxon>
        <taxon>Eleutherozoa</taxon>
        <taxon>Echinozoa</taxon>
        <taxon>Echinoidea</taxon>
        <taxon>Euechinoidea</taxon>
        <taxon>Echinacea</taxon>
        <taxon>Camarodonta</taxon>
        <taxon>Echinidea</taxon>
        <taxon>Strongylocentrotidae</taxon>
        <taxon>Strongylocentrotus</taxon>
    </lineage>
</organism>
<reference evidence="4" key="1">
    <citation type="submission" date="2015-02" db="EMBL/GenBank/DDBJ databases">
        <title>Genome sequencing for Strongylocentrotus purpuratus.</title>
        <authorList>
            <person name="Murali S."/>
            <person name="Liu Y."/>
            <person name="Vee V."/>
            <person name="English A."/>
            <person name="Wang M."/>
            <person name="Skinner E."/>
            <person name="Han Y."/>
            <person name="Muzny D.M."/>
            <person name="Worley K.C."/>
            <person name="Gibbs R.A."/>
        </authorList>
    </citation>
    <scope>NUCLEOTIDE SEQUENCE</scope>
</reference>
<dbReference type="InParanoid" id="A0A7M7N1U0"/>
<dbReference type="GO" id="GO:0034551">
    <property type="term" value="P:mitochondrial respiratory chain complex III assembly"/>
    <property type="evidence" value="ECO:0000318"/>
    <property type="project" value="GO_Central"/>
</dbReference>
<accession>A0A7M7N1U0</accession>
<dbReference type="Proteomes" id="UP000007110">
    <property type="component" value="Unassembled WGS sequence"/>
</dbReference>
<dbReference type="InterPro" id="IPR021150">
    <property type="entry name" value="Ubiq_cyt_c_chap"/>
</dbReference>
<comment type="similarity">
    <text evidence="1">Belongs to the CBP3 family.</text>
</comment>
<protein>
    <recommendedName>
        <fullName evidence="2">Ubiquinol-cytochrome c chaperone domain-containing protein</fullName>
    </recommendedName>
</protein>
<dbReference type="EnsemblMetazoa" id="XM_030974141">
    <property type="protein sequence ID" value="XP_030830001"/>
    <property type="gene ID" value="LOC752041"/>
</dbReference>
<proteinExistence type="inferred from homology"/>
<dbReference type="KEGG" id="spu:752041"/>
<reference evidence="3" key="2">
    <citation type="submission" date="2021-01" db="UniProtKB">
        <authorList>
            <consortium name="EnsemblMetazoa"/>
        </authorList>
    </citation>
    <scope>IDENTIFICATION</scope>
</reference>
<dbReference type="PANTHER" id="PTHR12184">
    <property type="entry name" value="UBIQUINOL-CYTOCHROME C REDUCTASE COMPLEX ASSEMBLY FACTOR 1 FAMILY MEMBER"/>
    <property type="match status" value="1"/>
</dbReference>
<dbReference type="RefSeq" id="XP_030830001.1">
    <property type="nucleotide sequence ID" value="XM_030974141.1"/>
</dbReference>
<evidence type="ECO:0000313" key="3">
    <source>
        <dbReference type="EnsemblMetazoa" id="XP_030830001"/>
    </source>
</evidence>
<name>A0A7M7N1U0_STRPU</name>
<dbReference type="AlphaFoldDB" id="A0A7M7N1U0"/>
<keyword evidence="4" id="KW-1185">Reference proteome</keyword>
<dbReference type="CTD" id="55245"/>
<dbReference type="Pfam" id="PF03981">
    <property type="entry name" value="Ubiq_cyt_C_chap"/>
    <property type="match status" value="1"/>
</dbReference>
<dbReference type="InterPro" id="IPR007129">
    <property type="entry name" value="Ubiqinol_cyt_c_chaperone_CPB3"/>
</dbReference>
<evidence type="ECO:0000313" key="4">
    <source>
        <dbReference type="Proteomes" id="UP000007110"/>
    </source>
</evidence>
<sequence>MLNFAGQPCRLAPSWGRLYHTVVTGSNGLVASVPASSSAYSQVQRPHTRQGNRLSCSRQLHQYQNQVIISREASSSSLFNLCRVPCLPLEHCTSRSCHQRFFGTSNPCNALTKRSTLLPEEKPGIMTRMLDSVGISGTLRFNRFKMRVAGLNMYQACADGYNFETFFRACNMPDTLFSWFLIMELHAWMCMVRLKQEGREGKYMTHYLILSMWHDIQARGKLMGIPSVKMKESLSKMVEQFNGALFAYDEGLLSNDKVLAAALWRNLFLRNCDDPERLANMVEYVRQQVQYLDSLDSSKLLQVGRIKWQPYTGGVPDSSEPLPKAASLEDELNIPEVDKVPIS</sequence>
<dbReference type="GO" id="GO:0005739">
    <property type="term" value="C:mitochondrion"/>
    <property type="evidence" value="ECO:0000318"/>
    <property type="project" value="GO_Central"/>
</dbReference>
<evidence type="ECO:0000259" key="2">
    <source>
        <dbReference type="Pfam" id="PF03981"/>
    </source>
</evidence>
<dbReference type="PANTHER" id="PTHR12184:SF1">
    <property type="entry name" value="UBIQUINOL-CYTOCHROME-C REDUCTASE COMPLEX ASSEMBLY FACTOR 1"/>
    <property type="match status" value="1"/>
</dbReference>
<feature type="domain" description="Ubiquinol-cytochrome c chaperone" evidence="2">
    <location>
        <begin position="169"/>
        <end position="302"/>
    </location>
</feature>
<dbReference type="GeneID" id="752041"/>